<keyword evidence="6" id="KW-0539">Nucleus</keyword>
<dbReference type="InterPro" id="IPR036236">
    <property type="entry name" value="Znf_C2H2_sf"/>
</dbReference>
<gene>
    <name evidence="12" type="ORF">pipiens_003871</name>
</gene>
<dbReference type="Pfam" id="PF13894">
    <property type="entry name" value="zf-C2H2_4"/>
    <property type="match status" value="1"/>
</dbReference>
<dbReference type="SMART" id="SM00355">
    <property type="entry name" value="ZnF_C2H2"/>
    <property type="match status" value="7"/>
</dbReference>
<dbReference type="InterPro" id="IPR013087">
    <property type="entry name" value="Znf_C2H2_type"/>
</dbReference>
<feature type="binding site" evidence="8">
    <location>
        <position position="59"/>
    </location>
    <ligand>
        <name>Zn(2+)</name>
        <dbReference type="ChEBI" id="CHEBI:29105"/>
    </ligand>
</feature>
<feature type="domain" description="C2H2-type" evidence="10">
    <location>
        <begin position="258"/>
        <end position="285"/>
    </location>
</feature>
<dbReference type="GO" id="GO:0005634">
    <property type="term" value="C:nucleus"/>
    <property type="evidence" value="ECO:0007669"/>
    <property type="project" value="UniProtKB-SubCell"/>
</dbReference>
<feature type="region of interest" description="Disordered" evidence="9">
    <location>
        <begin position="124"/>
        <end position="223"/>
    </location>
</feature>
<keyword evidence="4 7" id="KW-0863">Zinc-finger</keyword>
<evidence type="ECO:0000256" key="4">
    <source>
        <dbReference type="ARBA" id="ARBA00022771"/>
    </source>
</evidence>
<feature type="domain" description="C2H2-type" evidence="10">
    <location>
        <begin position="315"/>
        <end position="343"/>
    </location>
</feature>
<keyword evidence="3" id="KW-0677">Repeat</keyword>
<protein>
    <submittedName>
        <fullName evidence="12">Uncharacterized protein</fullName>
    </submittedName>
</protein>
<evidence type="ECO:0000256" key="3">
    <source>
        <dbReference type="ARBA" id="ARBA00022737"/>
    </source>
</evidence>
<reference evidence="12 13" key="1">
    <citation type="submission" date="2024-05" db="EMBL/GenBank/DDBJ databases">
        <title>Culex pipiens pipiens assembly and annotation.</title>
        <authorList>
            <person name="Alout H."/>
            <person name="Durand T."/>
        </authorList>
    </citation>
    <scope>NUCLEOTIDE SEQUENCE [LARGE SCALE GENOMIC DNA]</scope>
    <source>
        <strain evidence="12">HA-2024</strain>
        <tissue evidence="12">Whole body</tissue>
    </source>
</reference>
<feature type="domain" description="C2H2-type" evidence="10">
    <location>
        <begin position="286"/>
        <end position="314"/>
    </location>
</feature>
<dbReference type="PANTHER" id="PTHR16515">
    <property type="entry name" value="PR DOMAIN ZINC FINGER PROTEIN"/>
    <property type="match status" value="1"/>
</dbReference>
<dbReference type="GO" id="GO:0008270">
    <property type="term" value="F:zinc ion binding"/>
    <property type="evidence" value="ECO:0007669"/>
    <property type="project" value="UniProtKB-UniRule"/>
</dbReference>
<feature type="binding site" evidence="8">
    <location>
        <position position="10"/>
    </location>
    <ligand>
        <name>Zn(2+)</name>
        <dbReference type="ChEBI" id="CHEBI:29105"/>
    </ligand>
</feature>
<evidence type="ECO:0000256" key="9">
    <source>
        <dbReference type="SAM" id="MobiDB-lite"/>
    </source>
</evidence>
<name>A0ABD1CRE0_CULPP</name>
<accession>A0ABD1CRE0</accession>
<dbReference type="InterPro" id="IPR050331">
    <property type="entry name" value="Zinc_finger"/>
</dbReference>
<dbReference type="Proteomes" id="UP001562425">
    <property type="component" value="Unassembled WGS sequence"/>
</dbReference>
<evidence type="ECO:0000256" key="7">
    <source>
        <dbReference type="PROSITE-ProRule" id="PRU00042"/>
    </source>
</evidence>
<dbReference type="PROSITE" id="PS51915">
    <property type="entry name" value="ZAD"/>
    <property type="match status" value="1"/>
</dbReference>
<evidence type="ECO:0000256" key="6">
    <source>
        <dbReference type="ARBA" id="ARBA00023242"/>
    </source>
</evidence>
<dbReference type="SUPFAM" id="SSF57667">
    <property type="entry name" value="beta-beta-alpha zinc fingers"/>
    <property type="match status" value="3"/>
</dbReference>
<dbReference type="SUPFAM" id="SSF57716">
    <property type="entry name" value="Glucocorticoid receptor-like (DNA-binding domain)"/>
    <property type="match status" value="1"/>
</dbReference>
<proteinExistence type="predicted"/>
<dbReference type="PROSITE" id="PS50157">
    <property type="entry name" value="ZINC_FINGER_C2H2_2"/>
    <property type="match status" value="5"/>
</dbReference>
<feature type="domain" description="ZAD" evidence="11">
    <location>
        <begin position="8"/>
        <end position="83"/>
    </location>
</feature>
<dbReference type="PANTHER" id="PTHR16515:SF66">
    <property type="entry name" value="C2H2-TYPE DOMAIN-CONTAINING PROTEIN"/>
    <property type="match status" value="1"/>
</dbReference>
<organism evidence="12 13">
    <name type="scientific">Culex pipiens pipiens</name>
    <name type="common">Northern house mosquito</name>
    <dbReference type="NCBI Taxonomy" id="38569"/>
    <lineage>
        <taxon>Eukaryota</taxon>
        <taxon>Metazoa</taxon>
        <taxon>Ecdysozoa</taxon>
        <taxon>Arthropoda</taxon>
        <taxon>Hexapoda</taxon>
        <taxon>Insecta</taxon>
        <taxon>Pterygota</taxon>
        <taxon>Neoptera</taxon>
        <taxon>Endopterygota</taxon>
        <taxon>Diptera</taxon>
        <taxon>Nematocera</taxon>
        <taxon>Culicoidea</taxon>
        <taxon>Culicidae</taxon>
        <taxon>Culicinae</taxon>
        <taxon>Culicini</taxon>
        <taxon>Culex</taxon>
        <taxon>Culex</taxon>
    </lineage>
</organism>
<keyword evidence="2 8" id="KW-0479">Metal-binding</keyword>
<evidence type="ECO:0000256" key="2">
    <source>
        <dbReference type="ARBA" id="ARBA00022723"/>
    </source>
</evidence>
<dbReference type="InterPro" id="IPR012934">
    <property type="entry name" value="Znf_AD"/>
</dbReference>
<dbReference type="PROSITE" id="PS00028">
    <property type="entry name" value="ZINC_FINGER_C2H2_1"/>
    <property type="match status" value="7"/>
</dbReference>
<dbReference type="EMBL" id="JBEHCU010009989">
    <property type="protein sequence ID" value="KAL1378946.1"/>
    <property type="molecule type" value="Genomic_DNA"/>
</dbReference>
<evidence type="ECO:0000256" key="5">
    <source>
        <dbReference type="ARBA" id="ARBA00022833"/>
    </source>
</evidence>
<dbReference type="AlphaFoldDB" id="A0ABD1CRE0"/>
<keyword evidence="5 8" id="KW-0862">Zinc</keyword>
<comment type="subcellular location">
    <subcellularLocation>
        <location evidence="1">Nucleus</location>
    </subcellularLocation>
</comment>
<feature type="domain" description="C2H2-type" evidence="10">
    <location>
        <begin position="230"/>
        <end position="257"/>
    </location>
</feature>
<sequence>MSSAEELGLCRVCASPFEGSAMFRLFDEAVGPLALAEIFLQVAGIVADSRLPKSCCSRCRNRLQEVEDLRTLCQESDRKLRKMVGIEVKEEEPDEELNGSGIEAIPKVEMIELPETYSYWDDAENRLSSSDDDSDPDKNLRRSTRENLSKPEESPEKPEKEPITDGGTENQESDHSSDDSDGDDSDPDFQEEKPPNTAKKLKKDNDKPKVERKKRTSEPKQKLPKEAKIFQCAWCGRFFKTNHNLKEHETTHSSDKPLKCHICPKEFARRDYYKRHIKMHETEGKFKCNECDKAFHCNKRLENHISVKHRGERPFQCTLCPKTYPSASSLYGHVQTFHEKKQPFKCDVCLRTFYSKYILDRHKMKHKGIKSSQCPHCDKKYESNNYLHQHIAERHPEKAGDISRCLYCGLGYTTDSHYRKHVAKKHPEHLAELDQVLKAKRDALNNFN</sequence>
<dbReference type="SMART" id="SM00868">
    <property type="entry name" value="zf-AD"/>
    <property type="match status" value="1"/>
</dbReference>
<evidence type="ECO:0000256" key="1">
    <source>
        <dbReference type="ARBA" id="ARBA00004123"/>
    </source>
</evidence>
<feature type="binding site" evidence="8">
    <location>
        <position position="56"/>
    </location>
    <ligand>
        <name>Zn(2+)</name>
        <dbReference type="ChEBI" id="CHEBI:29105"/>
    </ligand>
</feature>
<feature type="domain" description="C2H2-type" evidence="10">
    <location>
        <begin position="344"/>
        <end position="371"/>
    </location>
</feature>
<evidence type="ECO:0000313" key="12">
    <source>
        <dbReference type="EMBL" id="KAL1378946.1"/>
    </source>
</evidence>
<comment type="caution">
    <text evidence="12">The sequence shown here is derived from an EMBL/GenBank/DDBJ whole genome shotgun (WGS) entry which is preliminary data.</text>
</comment>
<keyword evidence="13" id="KW-1185">Reference proteome</keyword>
<evidence type="ECO:0000259" key="11">
    <source>
        <dbReference type="PROSITE" id="PS51915"/>
    </source>
</evidence>
<evidence type="ECO:0000313" key="13">
    <source>
        <dbReference type="Proteomes" id="UP001562425"/>
    </source>
</evidence>
<dbReference type="Gene3D" id="3.30.160.60">
    <property type="entry name" value="Classic Zinc Finger"/>
    <property type="match status" value="5"/>
</dbReference>
<evidence type="ECO:0000259" key="10">
    <source>
        <dbReference type="PROSITE" id="PS50157"/>
    </source>
</evidence>
<dbReference type="Pfam" id="PF00096">
    <property type="entry name" value="zf-C2H2"/>
    <property type="match status" value="2"/>
</dbReference>
<feature type="compositionally biased region" description="Acidic residues" evidence="9">
    <location>
        <begin position="179"/>
        <end position="189"/>
    </location>
</feature>
<feature type="compositionally biased region" description="Basic and acidic residues" evidence="9">
    <location>
        <begin position="136"/>
        <end position="163"/>
    </location>
</feature>
<evidence type="ECO:0000256" key="8">
    <source>
        <dbReference type="PROSITE-ProRule" id="PRU01263"/>
    </source>
</evidence>
<dbReference type="Pfam" id="PF07776">
    <property type="entry name" value="zf-AD"/>
    <property type="match status" value="1"/>
</dbReference>
<feature type="binding site" evidence="8">
    <location>
        <position position="13"/>
    </location>
    <ligand>
        <name>Zn(2+)</name>
        <dbReference type="ChEBI" id="CHEBI:29105"/>
    </ligand>
</feature>